<evidence type="ECO:0000256" key="1">
    <source>
        <dbReference type="ARBA" id="ARBA00004141"/>
    </source>
</evidence>
<dbReference type="EMBL" id="JACORT010000005">
    <property type="protein sequence ID" value="MBC5784058.1"/>
    <property type="molecule type" value="Genomic_DNA"/>
</dbReference>
<comment type="subcellular location">
    <subcellularLocation>
        <location evidence="6">Cell membrane</location>
        <topology evidence="6">Multi-pass membrane protein</topology>
    </subcellularLocation>
    <subcellularLocation>
        <location evidence="1">Membrane</location>
        <topology evidence="1">Multi-pass membrane protein</topology>
    </subcellularLocation>
</comment>
<dbReference type="GO" id="GO:0004129">
    <property type="term" value="F:cytochrome-c oxidase activity"/>
    <property type="evidence" value="ECO:0007669"/>
    <property type="project" value="InterPro"/>
</dbReference>
<dbReference type="InterPro" id="IPR024791">
    <property type="entry name" value="Cyt_c/ubiquinol_Oxase_su3"/>
</dbReference>
<evidence type="ECO:0000313" key="9">
    <source>
        <dbReference type="EMBL" id="MBC5784058.1"/>
    </source>
</evidence>
<keyword evidence="4 7" id="KW-1133">Transmembrane helix</keyword>
<evidence type="ECO:0000313" key="10">
    <source>
        <dbReference type="Proteomes" id="UP000608513"/>
    </source>
</evidence>
<dbReference type="PROSITE" id="PS50253">
    <property type="entry name" value="COX3"/>
    <property type="match status" value="1"/>
</dbReference>
<evidence type="ECO:0000256" key="3">
    <source>
        <dbReference type="ARBA" id="ARBA00022692"/>
    </source>
</evidence>
<evidence type="ECO:0000256" key="6">
    <source>
        <dbReference type="RuleBase" id="RU003376"/>
    </source>
</evidence>
<dbReference type="SUPFAM" id="SSF81452">
    <property type="entry name" value="Cytochrome c oxidase subunit III-like"/>
    <property type="match status" value="1"/>
</dbReference>
<name>A0A923MRU6_9BURK</name>
<keyword evidence="10" id="KW-1185">Reference proteome</keyword>
<dbReference type="PANTHER" id="PTHR11403">
    <property type="entry name" value="CYTOCHROME C OXIDASE SUBUNIT III"/>
    <property type="match status" value="1"/>
</dbReference>
<dbReference type="InterPro" id="IPR000298">
    <property type="entry name" value="Cyt_c_oxidase-like_su3"/>
</dbReference>
<dbReference type="InterPro" id="IPR013833">
    <property type="entry name" value="Cyt_c_oxidase_su3_a-hlx"/>
</dbReference>
<keyword evidence="5 7" id="KW-0472">Membrane</keyword>
<comment type="similarity">
    <text evidence="2 6">Belongs to the cytochrome c oxidase subunit 3 family.</text>
</comment>
<feature type="transmembrane region" description="Helical" evidence="7">
    <location>
        <begin position="21"/>
        <end position="40"/>
    </location>
</feature>
<proteinExistence type="inferred from homology"/>
<feature type="transmembrane region" description="Helical" evidence="7">
    <location>
        <begin position="135"/>
        <end position="162"/>
    </location>
</feature>
<sequence length="206" mass="22804">MNTAAHPLGGDRTAPRTLGMWVFIASELLFFGALLAAYLAGRLHWPHGFGAASRHTHVVLGTLNTAVLLTSSALVALAVACARHHAHRRWTARLLWGTASLGLVFLAIKGGEYAMEWREHLFPGPAFALREPGAQLFFMLYFFMTGLHAVHLVCGIAAVAVFARAIGARRAWADAERLDAVALYWHFVDVVWIFLYPFLYLVERHA</sequence>
<accession>A0A923MRU6</accession>
<organism evidence="9 10">
    <name type="scientific">Ramlibacter cellulosilyticus</name>
    <dbReference type="NCBI Taxonomy" id="2764187"/>
    <lineage>
        <taxon>Bacteria</taxon>
        <taxon>Pseudomonadati</taxon>
        <taxon>Pseudomonadota</taxon>
        <taxon>Betaproteobacteria</taxon>
        <taxon>Burkholderiales</taxon>
        <taxon>Comamonadaceae</taxon>
        <taxon>Ramlibacter</taxon>
    </lineage>
</organism>
<dbReference type="GO" id="GO:0005886">
    <property type="term" value="C:plasma membrane"/>
    <property type="evidence" value="ECO:0007669"/>
    <property type="project" value="UniProtKB-SubCell"/>
</dbReference>
<evidence type="ECO:0000256" key="7">
    <source>
        <dbReference type="SAM" id="Phobius"/>
    </source>
</evidence>
<feature type="domain" description="Heme-copper oxidase subunit III family profile" evidence="8">
    <location>
        <begin position="18"/>
        <end position="204"/>
    </location>
</feature>
<keyword evidence="3 6" id="KW-0812">Transmembrane</keyword>
<feature type="transmembrane region" description="Helical" evidence="7">
    <location>
        <begin position="60"/>
        <end position="82"/>
    </location>
</feature>
<dbReference type="Pfam" id="PF00510">
    <property type="entry name" value="COX3"/>
    <property type="match status" value="1"/>
</dbReference>
<dbReference type="PANTHER" id="PTHR11403:SF6">
    <property type="entry name" value="NITRIC OXIDE REDUCTASE SUBUNIT E"/>
    <property type="match status" value="1"/>
</dbReference>
<gene>
    <name evidence="9" type="ORF">H8N03_13990</name>
</gene>
<evidence type="ECO:0000259" key="8">
    <source>
        <dbReference type="PROSITE" id="PS50253"/>
    </source>
</evidence>
<feature type="transmembrane region" description="Helical" evidence="7">
    <location>
        <begin position="183"/>
        <end position="202"/>
    </location>
</feature>
<comment type="caution">
    <text evidence="9">The sequence shown here is derived from an EMBL/GenBank/DDBJ whole genome shotgun (WGS) entry which is preliminary data.</text>
</comment>
<dbReference type="RefSeq" id="WP_187076796.1">
    <property type="nucleotide sequence ID" value="NZ_JACORT010000005.1"/>
</dbReference>
<evidence type="ECO:0000256" key="4">
    <source>
        <dbReference type="ARBA" id="ARBA00022989"/>
    </source>
</evidence>
<reference evidence="9" key="1">
    <citation type="submission" date="2020-08" db="EMBL/GenBank/DDBJ databases">
        <title>Ramlibacter sp. USB13 16S ribosomal RNA gene genome sequencing and assembly.</title>
        <authorList>
            <person name="Kang M."/>
        </authorList>
    </citation>
    <scope>NUCLEOTIDE SEQUENCE</scope>
    <source>
        <strain evidence="9">USB13</strain>
    </source>
</reference>
<feature type="transmembrane region" description="Helical" evidence="7">
    <location>
        <begin position="94"/>
        <end position="115"/>
    </location>
</feature>
<dbReference type="AlphaFoldDB" id="A0A923MRU6"/>
<dbReference type="GO" id="GO:0019646">
    <property type="term" value="P:aerobic electron transport chain"/>
    <property type="evidence" value="ECO:0007669"/>
    <property type="project" value="InterPro"/>
</dbReference>
<protein>
    <submittedName>
        <fullName evidence="9">Cytochrome c oxidase subunit 3</fullName>
    </submittedName>
</protein>
<dbReference type="Proteomes" id="UP000608513">
    <property type="component" value="Unassembled WGS sequence"/>
</dbReference>
<dbReference type="Gene3D" id="1.20.120.80">
    <property type="entry name" value="Cytochrome c oxidase, subunit III, four-helix bundle"/>
    <property type="match status" value="1"/>
</dbReference>
<evidence type="ECO:0000256" key="5">
    <source>
        <dbReference type="ARBA" id="ARBA00023136"/>
    </source>
</evidence>
<evidence type="ECO:0000256" key="2">
    <source>
        <dbReference type="ARBA" id="ARBA00010581"/>
    </source>
</evidence>
<dbReference type="InterPro" id="IPR035973">
    <property type="entry name" value="Cyt_c_oxidase_su3-like_sf"/>
</dbReference>